<dbReference type="EMBL" id="FRAH01000055">
    <property type="protein sequence ID" value="SHK93788.1"/>
    <property type="molecule type" value="Genomic_DNA"/>
</dbReference>
<dbReference type="SMART" id="SM00420">
    <property type="entry name" value="HTH_DEOR"/>
    <property type="match status" value="1"/>
</dbReference>
<dbReference type="Pfam" id="PF00455">
    <property type="entry name" value="DeoRC"/>
    <property type="match status" value="1"/>
</dbReference>
<proteinExistence type="predicted"/>
<dbReference type="SUPFAM" id="SSF46785">
    <property type="entry name" value="Winged helix' DNA-binding domain"/>
    <property type="match status" value="1"/>
</dbReference>
<dbReference type="Proteomes" id="UP000183975">
    <property type="component" value="Unassembled WGS sequence"/>
</dbReference>
<keyword evidence="4" id="KW-0175">Coiled coil</keyword>
<dbReference type="Gene3D" id="1.10.10.10">
    <property type="entry name" value="Winged helix-like DNA-binding domain superfamily/Winged helix DNA-binding domain"/>
    <property type="match status" value="1"/>
</dbReference>
<dbReference type="InterPro" id="IPR037171">
    <property type="entry name" value="NagB/RpiA_transferase-like"/>
</dbReference>
<keyword evidence="1" id="KW-0805">Transcription regulation</keyword>
<evidence type="ECO:0000313" key="7">
    <source>
        <dbReference type="Proteomes" id="UP000183975"/>
    </source>
</evidence>
<keyword evidence="3" id="KW-0804">Transcription</keyword>
<evidence type="ECO:0000256" key="2">
    <source>
        <dbReference type="ARBA" id="ARBA00023125"/>
    </source>
</evidence>
<dbReference type="InterPro" id="IPR001034">
    <property type="entry name" value="DeoR_HTH"/>
</dbReference>
<evidence type="ECO:0000259" key="5">
    <source>
        <dbReference type="PROSITE" id="PS51000"/>
    </source>
</evidence>
<evidence type="ECO:0000256" key="3">
    <source>
        <dbReference type="ARBA" id="ARBA00023163"/>
    </source>
</evidence>
<reference evidence="6 7" key="1">
    <citation type="submission" date="2016-11" db="EMBL/GenBank/DDBJ databases">
        <authorList>
            <person name="Jaros S."/>
            <person name="Januszkiewicz K."/>
            <person name="Wedrychowicz H."/>
        </authorList>
    </citation>
    <scope>NUCLEOTIDE SEQUENCE [LARGE SCALE GENOMIC DNA]</scope>
    <source>
        <strain evidence="6 7">DSM 14214</strain>
    </source>
</reference>
<feature type="coiled-coil region" evidence="4">
    <location>
        <begin position="63"/>
        <end position="90"/>
    </location>
</feature>
<evidence type="ECO:0000256" key="4">
    <source>
        <dbReference type="SAM" id="Coils"/>
    </source>
</evidence>
<feature type="domain" description="HTH deoR-type" evidence="5">
    <location>
        <begin position="3"/>
        <end position="58"/>
    </location>
</feature>
<dbReference type="PRINTS" id="PR00037">
    <property type="entry name" value="HTHLACR"/>
</dbReference>
<evidence type="ECO:0000313" key="6">
    <source>
        <dbReference type="EMBL" id="SHK93788.1"/>
    </source>
</evidence>
<dbReference type="RefSeq" id="WP_072852444.1">
    <property type="nucleotide sequence ID" value="NZ_FRAH01000055.1"/>
</dbReference>
<dbReference type="GeneID" id="78176169"/>
<dbReference type="SMART" id="SM01134">
    <property type="entry name" value="DeoRC"/>
    <property type="match status" value="1"/>
</dbReference>
<dbReference type="PANTHER" id="PTHR30363">
    <property type="entry name" value="HTH-TYPE TRANSCRIPTIONAL REGULATOR SRLR-RELATED"/>
    <property type="match status" value="1"/>
</dbReference>
<dbReference type="InterPro" id="IPR014036">
    <property type="entry name" value="DeoR-like_C"/>
</dbReference>
<dbReference type="InterPro" id="IPR036388">
    <property type="entry name" value="WH-like_DNA-bd_sf"/>
</dbReference>
<dbReference type="Gene3D" id="3.40.50.1360">
    <property type="match status" value="1"/>
</dbReference>
<keyword evidence="2" id="KW-0238">DNA-binding</keyword>
<dbReference type="InterPro" id="IPR036390">
    <property type="entry name" value="WH_DNA-bd_sf"/>
</dbReference>
<evidence type="ECO:0000256" key="1">
    <source>
        <dbReference type="ARBA" id="ARBA00023015"/>
    </source>
</evidence>
<dbReference type="AlphaFoldDB" id="A0A1M6WJA3"/>
<keyword evidence="7" id="KW-1185">Reference proteome</keyword>
<dbReference type="SUPFAM" id="SSF100950">
    <property type="entry name" value="NagB/RpiA/CoA transferase-like"/>
    <property type="match status" value="1"/>
</dbReference>
<dbReference type="GO" id="GO:0003677">
    <property type="term" value="F:DNA binding"/>
    <property type="evidence" value="ECO:0007669"/>
    <property type="project" value="UniProtKB-KW"/>
</dbReference>
<dbReference type="GO" id="GO:0003700">
    <property type="term" value="F:DNA-binding transcription factor activity"/>
    <property type="evidence" value="ECO:0007669"/>
    <property type="project" value="InterPro"/>
</dbReference>
<sequence length="247" mass="27837">MLTEQRYEKILDLVNEKKSVTVKEMTELLESSESTIRRDLTVLHKKGRLVKVFGGAVAIDMEYRTKDEEVNRREDENKEAKEQIARFAASLIRADDFVFLDAGTTTAWIPDFLIEKSAVFVTNGIAHAKKLARLGVEVHLLGGEYKSSTEAIVGDEAVEQLRRYHFTKGFFGTNGIGKTAGYTTPDIREASLKRCAAQQSRETYILGDSKKFNRMSAVSFCDFYDATVITEEILPEFARCSNILKAE</sequence>
<organism evidence="6 7">
    <name type="scientific">Anaerotignum lactatifermentans DSM 14214</name>
    <dbReference type="NCBI Taxonomy" id="1121323"/>
    <lineage>
        <taxon>Bacteria</taxon>
        <taxon>Bacillati</taxon>
        <taxon>Bacillota</taxon>
        <taxon>Clostridia</taxon>
        <taxon>Lachnospirales</taxon>
        <taxon>Anaerotignaceae</taxon>
        <taxon>Anaerotignum</taxon>
    </lineage>
</organism>
<dbReference type="PANTHER" id="PTHR30363:SF56">
    <property type="entry name" value="TRANSCRIPTIONAL REGULATOR, DEOR FAMILY"/>
    <property type="match status" value="1"/>
</dbReference>
<dbReference type="OrthoDB" id="9797223at2"/>
<dbReference type="PROSITE" id="PS00894">
    <property type="entry name" value="HTH_DEOR_1"/>
    <property type="match status" value="1"/>
</dbReference>
<protein>
    <submittedName>
        <fullName evidence="6">Transcriptional regulator, DeoR family</fullName>
    </submittedName>
</protein>
<accession>A0A1M6WJA3</accession>
<dbReference type="InterPro" id="IPR050313">
    <property type="entry name" value="Carb_Metab_HTH_regulators"/>
</dbReference>
<dbReference type="InterPro" id="IPR018356">
    <property type="entry name" value="Tscrpt_reg_HTH_DeoR_CS"/>
</dbReference>
<gene>
    <name evidence="6" type="ORF">SAMN02745138_02597</name>
</gene>
<name>A0A1M6WJA3_9FIRM</name>
<dbReference type="Pfam" id="PF08220">
    <property type="entry name" value="HTH_DeoR"/>
    <property type="match status" value="1"/>
</dbReference>
<dbReference type="PROSITE" id="PS51000">
    <property type="entry name" value="HTH_DEOR_2"/>
    <property type="match status" value="1"/>
</dbReference>